<evidence type="ECO:0000313" key="4">
    <source>
        <dbReference type="Proteomes" id="UP000326336"/>
    </source>
</evidence>
<protein>
    <submittedName>
        <fullName evidence="3">DUF4012 domain-containing protein</fullName>
    </submittedName>
</protein>
<feature type="region of interest" description="Disordered" evidence="1">
    <location>
        <begin position="695"/>
        <end position="725"/>
    </location>
</feature>
<evidence type="ECO:0000313" key="3">
    <source>
        <dbReference type="EMBL" id="KAB5607399.1"/>
    </source>
</evidence>
<organism evidence="3 4">
    <name type="scientific">Bifidobacterium jacchi</name>
    <dbReference type="NCBI Taxonomy" id="2490545"/>
    <lineage>
        <taxon>Bacteria</taxon>
        <taxon>Bacillati</taxon>
        <taxon>Actinomycetota</taxon>
        <taxon>Actinomycetes</taxon>
        <taxon>Bifidobacteriales</taxon>
        <taxon>Bifidobacteriaceae</taxon>
        <taxon>Bifidobacterium</taxon>
    </lineage>
</organism>
<evidence type="ECO:0000256" key="2">
    <source>
        <dbReference type="SAM" id="Phobius"/>
    </source>
</evidence>
<dbReference type="InterPro" id="IPR025101">
    <property type="entry name" value="DUF4012"/>
</dbReference>
<feature type="compositionally biased region" description="Pro residues" evidence="1">
    <location>
        <begin position="39"/>
        <end position="48"/>
    </location>
</feature>
<comment type="caution">
    <text evidence="3">The sequence shown here is derived from an EMBL/GenBank/DDBJ whole genome shotgun (WGS) entry which is preliminary data.</text>
</comment>
<dbReference type="AlphaFoldDB" id="A0A5N5RJX8"/>
<feature type="compositionally biased region" description="Pro residues" evidence="1">
    <location>
        <begin position="56"/>
        <end position="66"/>
    </location>
</feature>
<keyword evidence="2" id="KW-1133">Transmembrane helix</keyword>
<evidence type="ECO:0000256" key="1">
    <source>
        <dbReference type="SAM" id="MobiDB-lite"/>
    </source>
</evidence>
<keyword evidence="2" id="KW-0472">Membrane</keyword>
<gene>
    <name evidence="3" type="ORF">EHS19_04940</name>
</gene>
<feature type="compositionally biased region" description="Pro residues" evidence="1">
    <location>
        <begin position="13"/>
        <end position="25"/>
    </location>
</feature>
<name>A0A5N5RJX8_9BIFI</name>
<accession>A0A5N5RJX8</accession>
<reference evidence="3 4" key="1">
    <citation type="journal article" date="2019" name="Int. J. Syst. Evol. Microbiol.">
        <title>Bifidobacterium jacchi sp. nov., isolated from the faeces of a baby common marmoset (Callithrix jacchus).</title>
        <authorList>
            <person name="Modesto M."/>
            <person name="Watanabe K."/>
            <person name="Arita M."/>
            <person name="Satti M."/>
            <person name="Oki K."/>
            <person name="Sciavilla P."/>
            <person name="Patavino C."/>
            <person name="Camma C."/>
            <person name="Michelini S."/>
            <person name="Sgorbati B."/>
            <person name="Mattarelli P."/>
        </authorList>
    </citation>
    <scope>NUCLEOTIDE SEQUENCE [LARGE SCALE GENOMIC DNA]</scope>
    <source>
        <strain evidence="3 4">MRM 9.3</strain>
    </source>
</reference>
<dbReference type="Pfam" id="PF13196">
    <property type="entry name" value="DUF4012"/>
    <property type="match status" value="1"/>
</dbReference>
<proteinExistence type="predicted"/>
<feature type="transmembrane region" description="Helical" evidence="2">
    <location>
        <begin position="137"/>
        <end position="157"/>
    </location>
</feature>
<dbReference type="Proteomes" id="UP000326336">
    <property type="component" value="Unassembled WGS sequence"/>
</dbReference>
<dbReference type="EMBL" id="RQSP01000012">
    <property type="protein sequence ID" value="KAB5607399.1"/>
    <property type="molecule type" value="Genomic_DNA"/>
</dbReference>
<keyword evidence="2" id="KW-0812">Transmembrane</keyword>
<keyword evidence="4" id="KW-1185">Reference proteome</keyword>
<dbReference type="OrthoDB" id="3203519at2"/>
<sequence>MTNEESEADSAPLMPPLPPQQPRPPQRSESRSPQSHTPLTPPEPPAQPDPQTSHEPPSPPEPPATHEPPVVHVSHTIPEAVIDGADDADVVAAPDLSGFTKAALHADATAHGSSMHRRRMSAEHIARIRRKRRRRRILIAVGVLLLALIAYIAYIGWSAIKVKNAVTQALQGATSAQNAINSGDPSAIAGAVGQLSQGIDAAWNETSSPAWAPLEWIPYFGGDVATARDTIDILHDVSTDALPGLARAASTLKLDSISVKDSTVSMPGLAASAPDLAQAASSLNEAKVELNNLSRPHIGQLADALDKARSGFDTIAGTVDVFSRIAQTAPSMLDLNNQDERTYLVIAQNNAELRPTGGLPGSWGTLTAKGGKLTLSGFVPETDLPLLKEPVSEEDSEELGLFGPNLTLKPHDVNFTPDYPRAAKIASDMWKKAKGQQVDGVIMIDPVLLQNLLAVTGGFTSNGVTFDGTNTVKLLLHDSYFQHLTPNEQDALFSMVAHDAFMHVLSASNGQSVALIKAVMNSVNDGHLYVWSASGDEQVHISGTAISGELETKPAEPTASVYFSDGTQGKMDWYLDRTVTAERVASPDGDEGSERYTLHVTMRNTLAASEVDSLPAYVSGEGMSERDASIKPGEIVTMVYVYAPAEGRMTGWKLPGDAKFDMLTTHKELTVAAKKVTLKPGESYSFDVTVAASPKGSGAGLTVRQTPRIDGKPSVQWISSKKDDQ</sequence>
<feature type="region of interest" description="Disordered" evidence="1">
    <location>
        <begin position="1"/>
        <end position="70"/>
    </location>
</feature>